<dbReference type="AlphaFoldDB" id="A0A396SVP2"/>
<dbReference type="RefSeq" id="WP_118897874.1">
    <property type="nucleotide sequence ID" value="NZ_QOCV01000005.1"/>
</dbReference>
<gene>
    <name evidence="1" type="ORF">DS835_03775</name>
</gene>
<accession>A0A396SVP2</accession>
<sequence>MLRSTYHTLGPEYYGNKKKVKWYVVDSNTGFNGILMESNTGKFKYVVTRNTWQTVGHVMYHGWVSGMQDGYGFGHR</sequence>
<name>A0A396SVP2_9LACO</name>
<reference evidence="1 2" key="1">
    <citation type="submission" date="2018-07" db="EMBL/GenBank/DDBJ databases">
        <title>Genome sequences of six Lactobacillus spp. isolated from bumble bee guts.</title>
        <authorList>
            <person name="Motta E.V.S."/>
            <person name="Moran N.A."/>
        </authorList>
    </citation>
    <scope>NUCLEOTIDE SEQUENCE [LARGE SCALE GENOMIC DNA]</scope>
    <source>
        <strain evidence="1 2">OCC3</strain>
    </source>
</reference>
<protein>
    <submittedName>
        <fullName evidence="1">Uncharacterized protein</fullName>
    </submittedName>
</protein>
<proteinExistence type="predicted"/>
<organism evidence="1 2">
    <name type="scientific">Lactobacillus bombicola</name>
    <dbReference type="NCBI Taxonomy" id="1505723"/>
    <lineage>
        <taxon>Bacteria</taxon>
        <taxon>Bacillati</taxon>
        <taxon>Bacillota</taxon>
        <taxon>Bacilli</taxon>
        <taxon>Lactobacillales</taxon>
        <taxon>Lactobacillaceae</taxon>
        <taxon>Lactobacillus</taxon>
    </lineage>
</organism>
<evidence type="ECO:0000313" key="2">
    <source>
        <dbReference type="Proteomes" id="UP000265862"/>
    </source>
</evidence>
<dbReference type="EMBL" id="QOCV01000005">
    <property type="protein sequence ID" value="RHW54730.1"/>
    <property type="molecule type" value="Genomic_DNA"/>
</dbReference>
<dbReference type="Proteomes" id="UP000265862">
    <property type="component" value="Unassembled WGS sequence"/>
</dbReference>
<evidence type="ECO:0000313" key="1">
    <source>
        <dbReference type="EMBL" id="RHW54730.1"/>
    </source>
</evidence>
<comment type="caution">
    <text evidence="1">The sequence shown here is derived from an EMBL/GenBank/DDBJ whole genome shotgun (WGS) entry which is preliminary data.</text>
</comment>